<dbReference type="InterPro" id="IPR025685">
    <property type="entry name" value="YoaP-like_dom"/>
</dbReference>
<dbReference type="CDD" id="cd04301">
    <property type="entry name" value="NAT_SF"/>
    <property type="match status" value="1"/>
</dbReference>
<dbReference type="Pfam" id="PF14268">
    <property type="entry name" value="YoaP"/>
    <property type="match status" value="1"/>
</dbReference>
<evidence type="ECO:0000259" key="1">
    <source>
        <dbReference type="PROSITE" id="PS51186"/>
    </source>
</evidence>
<proteinExistence type="predicted"/>
<accession>A0ABQ4M5V9</accession>
<dbReference type="PROSITE" id="PS51186">
    <property type="entry name" value="GNAT"/>
    <property type="match status" value="1"/>
</dbReference>
<protein>
    <submittedName>
        <fullName evidence="2">N-acetyltransferase YoaP</fullName>
    </submittedName>
</protein>
<comment type="caution">
    <text evidence="2">The sequence shown here is derived from an EMBL/GenBank/DDBJ whole genome shotgun (WGS) entry which is preliminary data.</text>
</comment>
<dbReference type="EMBL" id="BOSL01000001">
    <property type="protein sequence ID" value="GIP51374.1"/>
    <property type="molecule type" value="Genomic_DNA"/>
</dbReference>
<sequence>MEFMTMTPELLETEHICCALGAKAYEEAVSGKKSWLKDRMAEGLVFYRLNERAKVFIEYLPAEAAWVPVDAPNFMMINCLWVSGKYKGQGYGRRLLEHCIEDARNRGMDGIVHVLAGKKMPYLSERKFFLHHGFRIVDEAGPYYELAVLQWNDSAPQPLFRQEARSLAVDQPGIVVYYTQQCPFAFGVLQEWRAAAAERGIPFCAHLLNSREEAQRAPVPWTTFAFFYNGKYVSHEMMSRGKFERMLDGMPGGNQ</sequence>
<dbReference type="InterPro" id="IPR016181">
    <property type="entry name" value="Acyl_CoA_acyltransferase"/>
</dbReference>
<dbReference type="SUPFAM" id="SSF55729">
    <property type="entry name" value="Acyl-CoA N-acyltransferases (Nat)"/>
    <property type="match status" value="1"/>
</dbReference>
<evidence type="ECO:0000313" key="3">
    <source>
        <dbReference type="Proteomes" id="UP000679992"/>
    </source>
</evidence>
<evidence type="ECO:0000313" key="2">
    <source>
        <dbReference type="EMBL" id="GIP51374.1"/>
    </source>
</evidence>
<reference evidence="2 3" key="1">
    <citation type="submission" date="2021-03" db="EMBL/GenBank/DDBJ databases">
        <title>Antimicrobial resistance genes in bacteria isolated from Japanese honey, and their potential for conferring macrolide and lincosamide resistance in the American foulbrood pathogen Paenibacillus larvae.</title>
        <authorList>
            <person name="Okamoto M."/>
            <person name="Kumagai M."/>
            <person name="Kanamori H."/>
            <person name="Takamatsu D."/>
        </authorList>
    </citation>
    <scope>NUCLEOTIDE SEQUENCE [LARGE SCALE GENOMIC DNA]</scope>
    <source>
        <strain evidence="2 3">J42TS3</strain>
    </source>
</reference>
<name>A0ABQ4M5V9_9BACL</name>
<keyword evidence="3" id="KW-1185">Reference proteome</keyword>
<dbReference type="RefSeq" id="WP_213653580.1">
    <property type="nucleotide sequence ID" value="NZ_BOSL01000001.1"/>
</dbReference>
<dbReference type="Proteomes" id="UP000679992">
    <property type="component" value="Unassembled WGS sequence"/>
</dbReference>
<dbReference type="InterPro" id="IPR000182">
    <property type="entry name" value="GNAT_dom"/>
</dbReference>
<dbReference type="Pfam" id="PF00583">
    <property type="entry name" value="Acetyltransf_1"/>
    <property type="match status" value="1"/>
</dbReference>
<feature type="domain" description="N-acetyltransferase" evidence="1">
    <location>
        <begin position="1"/>
        <end position="156"/>
    </location>
</feature>
<dbReference type="Gene3D" id="3.40.630.30">
    <property type="match status" value="1"/>
</dbReference>
<organism evidence="2 3">
    <name type="scientific">Paenibacillus vini</name>
    <dbReference type="NCBI Taxonomy" id="1476024"/>
    <lineage>
        <taxon>Bacteria</taxon>
        <taxon>Bacillati</taxon>
        <taxon>Bacillota</taxon>
        <taxon>Bacilli</taxon>
        <taxon>Bacillales</taxon>
        <taxon>Paenibacillaceae</taxon>
        <taxon>Paenibacillus</taxon>
    </lineage>
</organism>
<gene>
    <name evidence="2" type="primary">yoaP</name>
    <name evidence="2" type="ORF">J42TS3_04090</name>
</gene>